<dbReference type="GO" id="GO:0008360">
    <property type="term" value="P:regulation of cell shape"/>
    <property type="evidence" value="ECO:0007669"/>
    <property type="project" value="UniProtKB-UniRule"/>
</dbReference>
<keyword evidence="11" id="KW-1185">Reference proteome</keyword>
<evidence type="ECO:0000256" key="1">
    <source>
        <dbReference type="ARBA" id="ARBA00004752"/>
    </source>
</evidence>
<dbReference type="OrthoDB" id="9809748at2"/>
<protein>
    <submittedName>
        <fullName evidence="10">L,D-transpeptidase-like protein</fullName>
    </submittedName>
</protein>
<evidence type="ECO:0000313" key="11">
    <source>
        <dbReference type="Proteomes" id="UP000293874"/>
    </source>
</evidence>
<feature type="signal peptide" evidence="8">
    <location>
        <begin position="1"/>
        <end position="19"/>
    </location>
</feature>
<comment type="caution">
    <text evidence="10">The sequence shown here is derived from an EMBL/GenBank/DDBJ whole genome shotgun (WGS) entry which is preliminary data.</text>
</comment>
<evidence type="ECO:0000256" key="2">
    <source>
        <dbReference type="ARBA" id="ARBA00005992"/>
    </source>
</evidence>
<dbReference type="InterPro" id="IPR038063">
    <property type="entry name" value="Transpep_catalytic_dom"/>
</dbReference>
<dbReference type="RefSeq" id="WP_130540076.1">
    <property type="nucleotide sequence ID" value="NZ_CP042431.1"/>
</dbReference>
<dbReference type="GO" id="GO:0016740">
    <property type="term" value="F:transferase activity"/>
    <property type="evidence" value="ECO:0007669"/>
    <property type="project" value="UniProtKB-KW"/>
</dbReference>
<dbReference type="CDD" id="cd16913">
    <property type="entry name" value="YkuD_like"/>
    <property type="match status" value="1"/>
</dbReference>
<proteinExistence type="inferred from homology"/>
<sequence length="387" mass="44580">MRYLLIVAAFLFLHGTARSQASASSLNFVEYQKSFPRSGDAWKRKEDTLMKQFQAKNLKWPFKFMYVRSFKYDSKLEVWVKSEYTEKFQLFKTYKVCALAGTLGPKRMMGDFQVPEGLYYINEFNPRSNYHLSLGLNYPNASDKILSDSLQPGGDIYIHGSCVTTGCIPVNDDQIEELYVLASLARGQGQDFIPVHIFPIQFNNQKSVDYLTKYLRDYPEYKMMTEELKDVYEYFNRTQQIPVVSVNKKGNYRMENEMPPLVEKDAKPVKKKRPARVVEEYTGEIAGVVNTLPVFPGGNQEFQSFIDKLSSEMSEHLEEGQTKTYVMMEFVIDSAGATHAVKVLKGGNDEINHRLAEAFEKMPRWSPAIRLEKKVAVKLKQSIFIEK</sequence>
<keyword evidence="6 7" id="KW-0961">Cell wall biogenesis/degradation</keyword>
<dbReference type="AlphaFoldDB" id="A0A4Q7N417"/>
<dbReference type="SUPFAM" id="SSF141523">
    <property type="entry name" value="L,D-transpeptidase catalytic domain-like"/>
    <property type="match status" value="1"/>
</dbReference>
<comment type="pathway">
    <text evidence="1 7">Cell wall biogenesis; peptidoglycan biosynthesis.</text>
</comment>
<evidence type="ECO:0000256" key="3">
    <source>
        <dbReference type="ARBA" id="ARBA00022679"/>
    </source>
</evidence>
<dbReference type="EMBL" id="SGXA01000001">
    <property type="protein sequence ID" value="RZS75732.1"/>
    <property type="molecule type" value="Genomic_DNA"/>
</dbReference>
<keyword evidence="5 7" id="KW-0573">Peptidoglycan synthesis</keyword>
<dbReference type="PROSITE" id="PS52029">
    <property type="entry name" value="LD_TPASE"/>
    <property type="match status" value="1"/>
</dbReference>
<feature type="domain" description="L,D-TPase catalytic" evidence="9">
    <location>
        <begin position="65"/>
        <end position="198"/>
    </location>
</feature>
<evidence type="ECO:0000256" key="4">
    <source>
        <dbReference type="ARBA" id="ARBA00022960"/>
    </source>
</evidence>
<feature type="active site" description="Nucleophile" evidence="7">
    <location>
        <position position="167"/>
    </location>
</feature>
<dbReference type="GO" id="GO:0004180">
    <property type="term" value="F:carboxypeptidase activity"/>
    <property type="evidence" value="ECO:0007669"/>
    <property type="project" value="UniProtKB-ARBA"/>
</dbReference>
<evidence type="ECO:0000256" key="8">
    <source>
        <dbReference type="SAM" id="SignalP"/>
    </source>
</evidence>
<dbReference type="Gene3D" id="3.30.1150.10">
    <property type="match status" value="1"/>
</dbReference>
<feature type="active site" description="Proton donor/acceptor" evidence="7">
    <location>
        <position position="159"/>
    </location>
</feature>
<dbReference type="Pfam" id="PF03734">
    <property type="entry name" value="YkuD"/>
    <property type="match status" value="1"/>
</dbReference>
<dbReference type="UniPathway" id="UPA00219"/>
<dbReference type="Proteomes" id="UP000293874">
    <property type="component" value="Unassembled WGS sequence"/>
</dbReference>
<keyword evidence="8" id="KW-0732">Signal</keyword>
<gene>
    <name evidence="10" type="ORF">EV199_1605</name>
</gene>
<accession>A0A4Q7N417</accession>
<dbReference type="GO" id="GO:0071555">
    <property type="term" value="P:cell wall organization"/>
    <property type="evidence" value="ECO:0007669"/>
    <property type="project" value="UniProtKB-UniRule"/>
</dbReference>
<keyword evidence="3" id="KW-0808">Transferase</keyword>
<keyword evidence="4 7" id="KW-0133">Cell shape</keyword>
<name>A0A4Q7N417_9BACT</name>
<comment type="similarity">
    <text evidence="2">Belongs to the YkuD family.</text>
</comment>
<evidence type="ECO:0000256" key="6">
    <source>
        <dbReference type="ARBA" id="ARBA00023316"/>
    </source>
</evidence>
<dbReference type="PANTHER" id="PTHR36699">
    <property type="entry name" value="LD-TRANSPEPTIDASE"/>
    <property type="match status" value="1"/>
</dbReference>
<evidence type="ECO:0000256" key="5">
    <source>
        <dbReference type="ARBA" id="ARBA00022984"/>
    </source>
</evidence>
<dbReference type="InterPro" id="IPR005490">
    <property type="entry name" value="LD_TPept_cat_dom"/>
</dbReference>
<dbReference type="PANTHER" id="PTHR36699:SF1">
    <property type="entry name" value="L,D-TRANSPEPTIDASE YAFK-RELATED"/>
    <property type="match status" value="1"/>
</dbReference>
<evidence type="ECO:0000259" key="9">
    <source>
        <dbReference type="PROSITE" id="PS52029"/>
    </source>
</evidence>
<dbReference type="GO" id="GO:0009252">
    <property type="term" value="P:peptidoglycan biosynthetic process"/>
    <property type="evidence" value="ECO:0007669"/>
    <property type="project" value="UniProtKB-UniPathway"/>
</dbReference>
<evidence type="ECO:0000256" key="7">
    <source>
        <dbReference type="PROSITE-ProRule" id="PRU01373"/>
    </source>
</evidence>
<feature type="chain" id="PRO_5020718408" evidence="8">
    <location>
        <begin position="20"/>
        <end position="387"/>
    </location>
</feature>
<organism evidence="10 11">
    <name type="scientific">Pseudobacter ginsenosidimutans</name>
    <dbReference type="NCBI Taxonomy" id="661488"/>
    <lineage>
        <taxon>Bacteria</taxon>
        <taxon>Pseudomonadati</taxon>
        <taxon>Bacteroidota</taxon>
        <taxon>Chitinophagia</taxon>
        <taxon>Chitinophagales</taxon>
        <taxon>Chitinophagaceae</taxon>
        <taxon>Pseudobacter</taxon>
    </lineage>
</organism>
<reference evidence="10 11" key="1">
    <citation type="submission" date="2019-02" db="EMBL/GenBank/DDBJ databases">
        <title>Genomic Encyclopedia of Type Strains, Phase IV (KMG-IV): sequencing the most valuable type-strain genomes for metagenomic binning, comparative biology and taxonomic classification.</title>
        <authorList>
            <person name="Goeker M."/>
        </authorList>
    </citation>
    <scope>NUCLEOTIDE SEQUENCE [LARGE SCALE GENOMIC DNA]</scope>
    <source>
        <strain evidence="10 11">DSM 18116</strain>
    </source>
</reference>
<evidence type="ECO:0000313" key="10">
    <source>
        <dbReference type="EMBL" id="RZS75732.1"/>
    </source>
</evidence>